<organism evidence="3 4">
    <name type="scientific">Klebsormidium nitens</name>
    <name type="common">Green alga</name>
    <name type="synonym">Ulothrix nitens</name>
    <dbReference type="NCBI Taxonomy" id="105231"/>
    <lineage>
        <taxon>Eukaryota</taxon>
        <taxon>Viridiplantae</taxon>
        <taxon>Streptophyta</taxon>
        <taxon>Klebsormidiophyceae</taxon>
        <taxon>Klebsormidiales</taxon>
        <taxon>Klebsormidiaceae</taxon>
        <taxon>Klebsormidium</taxon>
    </lineage>
</organism>
<keyword evidence="1" id="KW-0810">Translation regulation</keyword>
<dbReference type="InterPro" id="IPR034694">
    <property type="entry name" value="HPF_long/plastid"/>
</dbReference>
<dbReference type="GO" id="GO:0022627">
    <property type="term" value="C:cytosolic small ribosomal subunit"/>
    <property type="evidence" value="ECO:0000318"/>
    <property type="project" value="GO_Central"/>
</dbReference>
<dbReference type="Gene3D" id="3.30.505.50">
    <property type="entry name" value="Sigma 54 modulation/S30EA ribosomal protein, C-terminal domain"/>
    <property type="match status" value="1"/>
</dbReference>
<reference evidence="3 4" key="1">
    <citation type="journal article" date="2014" name="Nat. Commun.">
        <title>Klebsormidium flaccidum genome reveals primary factors for plant terrestrial adaptation.</title>
        <authorList>
            <person name="Hori K."/>
            <person name="Maruyama F."/>
            <person name="Fujisawa T."/>
            <person name="Togashi T."/>
            <person name="Yamamoto N."/>
            <person name="Seo M."/>
            <person name="Sato S."/>
            <person name="Yamada T."/>
            <person name="Mori H."/>
            <person name="Tajima N."/>
            <person name="Moriyama T."/>
            <person name="Ikeuchi M."/>
            <person name="Watanabe M."/>
            <person name="Wada H."/>
            <person name="Kobayashi K."/>
            <person name="Saito M."/>
            <person name="Masuda T."/>
            <person name="Sasaki-Sekimoto Y."/>
            <person name="Mashiguchi K."/>
            <person name="Awai K."/>
            <person name="Shimojima M."/>
            <person name="Masuda S."/>
            <person name="Iwai M."/>
            <person name="Nobusawa T."/>
            <person name="Narise T."/>
            <person name="Kondo S."/>
            <person name="Saito H."/>
            <person name="Sato R."/>
            <person name="Murakawa M."/>
            <person name="Ihara Y."/>
            <person name="Oshima-Yamada Y."/>
            <person name="Ohtaka K."/>
            <person name="Satoh M."/>
            <person name="Sonobe K."/>
            <person name="Ishii M."/>
            <person name="Ohtani R."/>
            <person name="Kanamori-Sato M."/>
            <person name="Honoki R."/>
            <person name="Miyazaki D."/>
            <person name="Mochizuki H."/>
            <person name="Umetsu J."/>
            <person name="Higashi K."/>
            <person name="Shibata D."/>
            <person name="Kamiya Y."/>
            <person name="Sato N."/>
            <person name="Nakamura Y."/>
            <person name="Tabata S."/>
            <person name="Ida S."/>
            <person name="Kurokawa K."/>
            <person name="Ohta H."/>
        </authorList>
    </citation>
    <scope>NUCLEOTIDE SEQUENCE [LARGE SCALE GENOMIC DNA]</scope>
    <source>
        <strain evidence="3 4">NIES-2285</strain>
    </source>
</reference>
<dbReference type="Proteomes" id="UP000054558">
    <property type="component" value="Unassembled WGS sequence"/>
</dbReference>
<dbReference type="InterPro" id="IPR050574">
    <property type="entry name" value="HPF/YfiA_ribosome-assoc"/>
</dbReference>
<dbReference type="Pfam" id="PF16321">
    <property type="entry name" value="Ribosom_S30AE_C"/>
    <property type="match status" value="1"/>
</dbReference>
<dbReference type="GO" id="GO:0043024">
    <property type="term" value="F:ribosomal small subunit binding"/>
    <property type="evidence" value="ECO:0000318"/>
    <property type="project" value="GO_Central"/>
</dbReference>
<dbReference type="OMA" id="TVRMSWD"/>
<evidence type="ECO:0000256" key="1">
    <source>
        <dbReference type="ARBA" id="ARBA00022845"/>
    </source>
</evidence>
<gene>
    <name evidence="3" type="ORF">KFL_000130460</name>
</gene>
<dbReference type="EMBL" id="DF236962">
    <property type="protein sequence ID" value="GAQ78463.1"/>
    <property type="molecule type" value="Genomic_DNA"/>
</dbReference>
<proteinExistence type="inferred from homology"/>
<protein>
    <submittedName>
        <fullName evidence="3">Plastid-specific ribosomal protein PSRP-1</fullName>
    </submittedName>
</protein>
<dbReference type="HAMAP" id="MF_00839">
    <property type="entry name" value="HPF"/>
    <property type="match status" value="1"/>
</dbReference>
<dbReference type="FunFam" id="3.30.160.100:FF:000006">
    <property type="entry name" value="Ribosome-binding factor PSRP1, chloroplastic"/>
    <property type="match status" value="1"/>
</dbReference>
<dbReference type="CDD" id="cd00552">
    <property type="entry name" value="RaiA"/>
    <property type="match status" value="1"/>
</dbReference>
<evidence type="ECO:0000313" key="3">
    <source>
        <dbReference type="EMBL" id="GAQ78463.1"/>
    </source>
</evidence>
<keyword evidence="3" id="KW-0687">Ribonucleoprotein</keyword>
<evidence type="ECO:0000313" key="4">
    <source>
        <dbReference type="Proteomes" id="UP000054558"/>
    </source>
</evidence>
<dbReference type="PANTHER" id="PTHR33231">
    <property type="entry name" value="30S RIBOSOMAL PROTEIN"/>
    <property type="match status" value="1"/>
</dbReference>
<dbReference type="GO" id="GO:0045900">
    <property type="term" value="P:negative regulation of translational elongation"/>
    <property type="evidence" value="ECO:0000318"/>
    <property type="project" value="GO_Central"/>
</dbReference>
<dbReference type="Gene3D" id="3.30.160.100">
    <property type="entry name" value="Ribosome hibernation promotion factor-like"/>
    <property type="match status" value="1"/>
</dbReference>
<dbReference type="NCBIfam" id="TIGR00741">
    <property type="entry name" value="yfiA"/>
    <property type="match status" value="1"/>
</dbReference>
<name>A0A1Y1HKI7_KLENI</name>
<dbReference type="InterPro" id="IPR036567">
    <property type="entry name" value="RHF-like"/>
</dbReference>
<dbReference type="PANTHER" id="PTHR33231:SF1">
    <property type="entry name" value="30S RIBOSOMAL PROTEIN"/>
    <property type="match status" value="1"/>
</dbReference>
<dbReference type="STRING" id="105231.A0A1Y1HKI7"/>
<dbReference type="InterPro" id="IPR032528">
    <property type="entry name" value="Ribosom_S30AE_C"/>
</dbReference>
<dbReference type="InterPro" id="IPR038416">
    <property type="entry name" value="Ribosom_S30AE_C_sf"/>
</dbReference>
<dbReference type="InterPro" id="IPR003489">
    <property type="entry name" value="RHF/RaiA"/>
</dbReference>
<feature type="domain" description="Sigma 54 modulation/S30EA ribosomal protein C-terminal" evidence="2">
    <location>
        <begin position="247"/>
        <end position="299"/>
    </location>
</feature>
<keyword evidence="4" id="KW-1185">Reference proteome</keyword>
<keyword evidence="3" id="KW-0689">Ribosomal protein</keyword>
<sequence>MAANSALLVRQSVQAFSLASTSVNSRSTAAAALQVPGRNGTQLLPARLSSVTSTFQGIMCGFDKAVNLGGTKKPAGVCMAWGGSLASVRLIIQGKHMDLTDSIKAYIEEKIGKAVEKHVQLVREVDVRLSTRGGDHALSHQGHQKGKPTQRAEVTIYTKKHGIVRAEEDSERAYSSIDLVADVVERKLRKIKEKDGGNGRNWQMRHKPNVEELLPAVSVSSVPDLDFDEAELSDQEGSPEQKSLLGEIVRTKRYSIPPMTTESAMDELLNVGHDFFAFRSIETGDVNILYRRRSGGFGLIIPREDEPWEKFTPGVAQARK</sequence>
<evidence type="ECO:0000259" key="2">
    <source>
        <dbReference type="Pfam" id="PF16321"/>
    </source>
</evidence>
<dbReference type="OrthoDB" id="10253151at2759"/>
<dbReference type="SUPFAM" id="SSF69754">
    <property type="entry name" value="Ribosome binding protein Y (YfiA homologue)"/>
    <property type="match status" value="1"/>
</dbReference>
<dbReference type="AlphaFoldDB" id="A0A1Y1HKI7"/>
<dbReference type="Pfam" id="PF02482">
    <property type="entry name" value="Ribosomal_S30AE"/>
    <property type="match status" value="1"/>
</dbReference>
<accession>A0A1Y1HKI7</accession>